<dbReference type="AlphaFoldDB" id="A0A0C9M150"/>
<accession>A0A0C9M150</accession>
<keyword evidence="2" id="KW-1185">Reference proteome</keyword>
<dbReference type="Proteomes" id="UP000053815">
    <property type="component" value="Unassembled WGS sequence"/>
</dbReference>
<sequence length="124" mass="13745">MNYQDGSPVQFGDIVTIGSIKDGRLITVEQDGETLVLHEFIAPEKHALLVCGNNNTKPGQFYLTFKYNCGFLYCDHDRGVFKSGVPWFERTAFDVEKLKSAVFGGDGSLKEGIIVTKIADAEKH</sequence>
<name>A0A0C9M150_9FUNG</name>
<organism evidence="1">
    <name type="scientific">Mucor ambiguus</name>
    <dbReference type="NCBI Taxonomy" id="91626"/>
    <lineage>
        <taxon>Eukaryota</taxon>
        <taxon>Fungi</taxon>
        <taxon>Fungi incertae sedis</taxon>
        <taxon>Mucoromycota</taxon>
        <taxon>Mucoromycotina</taxon>
        <taxon>Mucoromycetes</taxon>
        <taxon>Mucorales</taxon>
        <taxon>Mucorineae</taxon>
        <taxon>Mucoraceae</taxon>
        <taxon>Mucor</taxon>
    </lineage>
</organism>
<protein>
    <submittedName>
        <fullName evidence="1">Uncharacterized protein</fullName>
    </submittedName>
</protein>
<gene>
    <name evidence="1" type="ORF">MAM1_0016d01500</name>
</gene>
<dbReference type="EMBL" id="DF836305">
    <property type="protein sequence ID" value="GAN02061.1"/>
    <property type="molecule type" value="Genomic_DNA"/>
</dbReference>
<evidence type="ECO:0000313" key="1">
    <source>
        <dbReference type="EMBL" id="GAN02061.1"/>
    </source>
</evidence>
<dbReference type="OrthoDB" id="2202447at2759"/>
<proteinExistence type="predicted"/>
<evidence type="ECO:0000313" key="2">
    <source>
        <dbReference type="Proteomes" id="UP000053815"/>
    </source>
</evidence>
<reference evidence="1" key="1">
    <citation type="submission" date="2014-09" db="EMBL/GenBank/DDBJ databases">
        <title>Draft genome sequence of an oleaginous Mucoromycotina fungus Mucor ambiguus NBRC6742.</title>
        <authorList>
            <person name="Takeda I."/>
            <person name="Yamane N."/>
            <person name="Morita T."/>
            <person name="Tamano K."/>
            <person name="Machida M."/>
            <person name="Baker S."/>
            <person name="Koike H."/>
        </authorList>
    </citation>
    <scope>NUCLEOTIDE SEQUENCE</scope>
    <source>
        <strain evidence="1">NBRC 6742</strain>
    </source>
</reference>